<feature type="region of interest" description="Disordered" evidence="1">
    <location>
        <begin position="166"/>
        <end position="188"/>
    </location>
</feature>
<evidence type="ECO:0008006" key="4">
    <source>
        <dbReference type="Google" id="ProtNLM"/>
    </source>
</evidence>
<evidence type="ECO:0000313" key="3">
    <source>
        <dbReference type="Proteomes" id="UP001501594"/>
    </source>
</evidence>
<dbReference type="RefSeq" id="WP_344794293.1">
    <property type="nucleotide sequence ID" value="NZ_BAABAU010000001.1"/>
</dbReference>
<reference evidence="3" key="1">
    <citation type="journal article" date="2019" name="Int. J. Syst. Evol. Microbiol.">
        <title>The Global Catalogue of Microorganisms (GCM) 10K type strain sequencing project: providing services to taxonomists for standard genome sequencing and annotation.</title>
        <authorList>
            <consortium name="The Broad Institute Genomics Platform"/>
            <consortium name="The Broad Institute Genome Sequencing Center for Infectious Disease"/>
            <person name="Wu L."/>
            <person name="Ma J."/>
        </authorList>
    </citation>
    <scope>NUCLEOTIDE SEQUENCE [LARGE SCALE GENOMIC DNA]</scope>
    <source>
        <strain evidence="3">JCM 17442</strain>
    </source>
</reference>
<dbReference type="EMBL" id="BAABAU010000001">
    <property type="protein sequence ID" value="GAA4265703.1"/>
    <property type="molecule type" value="Genomic_DNA"/>
</dbReference>
<gene>
    <name evidence="2" type="ORF">GCM10022256_13150</name>
</gene>
<name>A0ABP8E0G6_9MICO</name>
<comment type="caution">
    <text evidence="2">The sequence shown here is derived from an EMBL/GenBank/DDBJ whole genome shotgun (WGS) entry which is preliminary data.</text>
</comment>
<accession>A0ABP8E0G6</accession>
<protein>
    <recommendedName>
        <fullName evidence="4">DUF4352 domain-containing protein</fullName>
    </recommendedName>
</protein>
<evidence type="ECO:0000256" key="1">
    <source>
        <dbReference type="SAM" id="MobiDB-lite"/>
    </source>
</evidence>
<organism evidence="2 3">
    <name type="scientific">Frondihabitans peucedani</name>
    <dbReference type="NCBI Taxonomy" id="598626"/>
    <lineage>
        <taxon>Bacteria</taxon>
        <taxon>Bacillati</taxon>
        <taxon>Actinomycetota</taxon>
        <taxon>Actinomycetes</taxon>
        <taxon>Micrococcales</taxon>
        <taxon>Microbacteriaceae</taxon>
        <taxon>Frondihabitans</taxon>
    </lineage>
</organism>
<dbReference type="Proteomes" id="UP001501594">
    <property type="component" value="Unassembled WGS sequence"/>
</dbReference>
<sequence>MVAPILKALGAVVVGTPVAVLLGLTARSIRKQEDAAVPVVVDDESPVAVTVFSSYLDKRTHEHLNPTSFKKGYVVYDIRVENRTERPVRGLRVELTAGLDDVSGHVRLADLPPRGHAVIAARRSWNAALDRYRSLEVDVPRAVLTWKTPGGRRRAMLPLSIQRVLGDSPSEQRRKKRQKAPVVARVMS</sequence>
<proteinExistence type="predicted"/>
<keyword evidence="3" id="KW-1185">Reference proteome</keyword>
<evidence type="ECO:0000313" key="2">
    <source>
        <dbReference type="EMBL" id="GAA4265703.1"/>
    </source>
</evidence>